<dbReference type="EMBL" id="JAJSOJ010000101">
    <property type="protein sequence ID" value="MCE0745541.1"/>
    <property type="molecule type" value="Genomic_DNA"/>
</dbReference>
<comment type="caution">
    <text evidence="1">The sequence shown here is derived from an EMBL/GenBank/DDBJ whole genome shotgun (WGS) entry which is preliminary data.</text>
</comment>
<accession>A0ABS8W014</accession>
<evidence type="ECO:0008006" key="4">
    <source>
        <dbReference type="Google" id="ProtNLM"/>
    </source>
</evidence>
<dbReference type="Proteomes" id="UP001521074">
    <property type="component" value="Unassembled WGS sequence"/>
</dbReference>
<keyword evidence="3" id="KW-1185">Reference proteome</keyword>
<evidence type="ECO:0000313" key="2">
    <source>
        <dbReference type="EMBL" id="MCE0745541.1"/>
    </source>
</evidence>
<dbReference type="RefSeq" id="WP_232879113.1">
    <property type="nucleotide sequence ID" value="NZ_JAJSOJ010000086.1"/>
</dbReference>
<evidence type="ECO:0000313" key="1">
    <source>
        <dbReference type="EMBL" id="MCE0745479.1"/>
    </source>
</evidence>
<evidence type="ECO:0000313" key="3">
    <source>
        <dbReference type="Proteomes" id="UP001521074"/>
    </source>
</evidence>
<sequence>MSVSERIMGDRRRSVLECLSEMSSCMLNEDALLRAVLESGRHTDHDTMRDDLVFLEKRGCLRIEKLTKADGDLWKVVLTRAGQRVAQGEQIVSGVAQALAS</sequence>
<reference evidence="1 3" key="1">
    <citation type="submission" date="2021-12" db="EMBL/GenBank/DDBJ databases">
        <title>Genome sequence of Acetobacter sicerae DmPark20a_162.</title>
        <authorList>
            <person name="Chaston J.M."/>
        </authorList>
    </citation>
    <scope>NUCLEOTIDE SEQUENCE [LARGE SCALE GENOMIC DNA]</scope>
    <source>
        <strain evidence="1 3">DmPark20a_162</strain>
    </source>
</reference>
<proteinExistence type="predicted"/>
<protein>
    <recommendedName>
        <fullName evidence="4">ArsR family transcriptional regulator</fullName>
    </recommendedName>
</protein>
<gene>
    <name evidence="1" type="ORF">LWC05_16530</name>
    <name evidence="2" type="ORF">LWC05_16855</name>
</gene>
<organism evidence="1 3">
    <name type="scientific">Acetobacter sicerae</name>
    <dbReference type="NCBI Taxonomy" id="85325"/>
    <lineage>
        <taxon>Bacteria</taxon>
        <taxon>Pseudomonadati</taxon>
        <taxon>Pseudomonadota</taxon>
        <taxon>Alphaproteobacteria</taxon>
        <taxon>Acetobacterales</taxon>
        <taxon>Acetobacteraceae</taxon>
        <taxon>Acetobacter</taxon>
    </lineage>
</organism>
<dbReference type="EMBL" id="JAJSOJ010000086">
    <property type="protein sequence ID" value="MCE0745479.1"/>
    <property type="molecule type" value="Genomic_DNA"/>
</dbReference>
<name>A0ABS8W014_9PROT</name>